<dbReference type="AlphaFoldDB" id="A0A2H0UAG4"/>
<sequence>MSKNLGIATRFYGLTKGDVERLAVWVDAACALVPASHVFVAIHTEIDESDSLAYMKKHYPKVVAFAVTPWGKVVQAPNALLMKAAALELKELLFVSTEYPVTSSLIKLLRTHVDTKTLVVGARLGGHAFAAAPKERVVVTQASGLQIPWNTCTLWLIAPLVHTGFVLAADSLHDPDNAGMEEMGTIAAQQILWPGKAVAKLVSPNPGDLVLNTHGWKIERHERFVRNLKSKNARSAAQLERLSLPTPTVEHIG</sequence>
<comment type="caution">
    <text evidence="1">The sequence shown here is derived from an EMBL/GenBank/DDBJ whole genome shotgun (WGS) entry which is preliminary data.</text>
</comment>
<reference evidence="2" key="1">
    <citation type="submission" date="2017-09" db="EMBL/GenBank/DDBJ databases">
        <title>Depth-based differentiation of microbial function through sediment-hosted aquifers and enrichment of novel symbionts in the deep terrestrial subsurface.</title>
        <authorList>
            <person name="Probst A.J."/>
            <person name="Ladd B."/>
            <person name="Jarett J.K."/>
            <person name="Geller-Mcgrath D.E."/>
            <person name="Sieber C.M.K."/>
            <person name="Emerson J.B."/>
            <person name="Anantharaman K."/>
            <person name="Thomas B.C."/>
            <person name="Malmstrom R."/>
            <person name="Stieglmeier M."/>
            <person name="Klingl A."/>
            <person name="Woyke T."/>
            <person name="Ryan C.M."/>
            <person name="Banfield J.F."/>
        </authorList>
    </citation>
    <scope>NUCLEOTIDE SEQUENCE [LARGE SCALE GENOMIC DNA]</scope>
</reference>
<protein>
    <submittedName>
        <fullName evidence="1">Uncharacterized protein</fullName>
    </submittedName>
</protein>
<dbReference type="EMBL" id="PFBL01000004">
    <property type="protein sequence ID" value="PIR83399.1"/>
    <property type="molecule type" value="Genomic_DNA"/>
</dbReference>
<evidence type="ECO:0000313" key="2">
    <source>
        <dbReference type="Proteomes" id="UP000230179"/>
    </source>
</evidence>
<proteinExistence type="predicted"/>
<evidence type="ECO:0000313" key="1">
    <source>
        <dbReference type="EMBL" id="PIR83399.1"/>
    </source>
</evidence>
<organism evidence="1 2">
    <name type="scientific">Candidatus Kaiserbacteria bacterium CG10_big_fil_rev_8_21_14_0_10_56_12</name>
    <dbReference type="NCBI Taxonomy" id="1974611"/>
    <lineage>
        <taxon>Bacteria</taxon>
        <taxon>Candidatus Kaiseribacteriota</taxon>
    </lineage>
</organism>
<name>A0A2H0UAG4_9BACT</name>
<gene>
    <name evidence="1" type="ORF">COU19_00360</name>
</gene>
<dbReference type="Proteomes" id="UP000230179">
    <property type="component" value="Unassembled WGS sequence"/>
</dbReference>
<accession>A0A2H0UAG4</accession>